<dbReference type="Proteomes" id="UP000214688">
    <property type="component" value="Chromosome"/>
</dbReference>
<dbReference type="AlphaFoldDB" id="A0A223D4X9"/>
<organism evidence="1 2">
    <name type="scientific">Tumebacillus algifaecis</name>
    <dbReference type="NCBI Taxonomy" id="1214604"/>
    <lineage>
        <taxon>Bacteria</taxon>
        <taxon>Bacillati</taxon>
        <taxon>Bacillota</taxon>
        <taxon>Bacilli</taxon>
        <taxon>Bacillales</taxon>
        <taxon>Alicyclobacillaceae</taxon>
        <taxon>Tumebacillus</taxon>
    </lineage>
</organism>
<dbReference type="KEGG" id="tab:CIG75_18020"/>
<proteinExistence type="predicted"/>
<gene>
    <name evidence="1" type="ORF">CIG75_18020</name>
</gene>
<name>A0A223D4X9_9BACL</name>
<dbReference type="OrthoDB" id="9904852at2"/>
<sequence>MQTDRKCCRHGEFCFCNLSENALTRVPLGHMRERERALIRKMIDLRVTRQERGPVPLHELKQGMLMKKTPH</sequence>
<accession>A0A223D4X9</accession>
<dbReference type="EMBL" id="CP022657">
    <property type="protein sequence ID" value="ASS76679.1"/>
    <property type="molecule type" value="Genomic_DNA"/>
</dbReference>
<keyword evidence="2" id="KW-1185">Reference proteome</keyword>
<reference evidence="1 2" key="1">
    <citation type="journal article" date="2015" name="Int. J. Syst. Evol. Microbiol.">
        <title>Tumebacillus algifaecis sp. nov., isolated from decomposing algal scum.</title>
        <authorList>
            <person name="Wu Y.F."/>
            <person name="Zhang B."/>
            <person name="Xing P."/>
            <person name="Wu Q.L."/>
            <person name="Liu S.J."/>
        </authorList>
    </citation>
    <scope>NUCLEOTIDE SEQUENCE [LARGE SCALE GENOMIC DNA]</scope>
    <source>
        <strain evidence="1 2">THMBR28</strain>
    </source>
</reference>
<evidence type="ECO:0000313" key="1">
    <source>
        <dbReference type="EMBL" id="ASS76679.1"/>
    </source>
</evidence>
<protein>
    <submittedName>
        <fullName evidence="1">Uncharacterized protein</fullName>
    </submittedName>
</protein>
<evidence type="ECO:0000313" key="2">
    <source>
        <dbReference type="Proteomes" id="UP000214688"/>
    </source>
</evidence>
<dbReference type="RefSeq" id="WP_094237907.1">
    <property type="nucleotide sequence ID" value="NZ_CP022657.1"/>
</dbReference>